<feature type="transmembrane region" description="Helical" evidence="1">
    <location>
        <begin position="122"/>
        <end position="138"/>
    </location>
</feature>
<reference evidence="3 4" key="1">
    <citation type="submission" date="2020-08" db="EMBL/GenBank/DDBJ databases">
        <title>Novel species isolated from subtropical streams in China.</title>
        <authorList>
            <person name="Lu H."/>
        </authorList>
    </citation>
    <scope>NUCLEOTIDE SEQUENCE [LARGE SCALE GENOMIC DNA]</scope>
    <source>
        <strain evidence="3 4">KACC 16656</strain>
    </source>
</reference>
<dbReference type="Pfam" id="PF01841">
    <property type="entry name" value="Transglut_core"/>
    <property type="match status" value="1"/>
</dbReference>
<dbReference type="SMART" id="SM00460">
    <property type="entry name" value="TGc"/>
    <property type="match status" value="1"/>
</dbReference>
<dbReference type="Proteomes" id="UP000648257">
    <property type="component" value="Unassembled WGS sequence"/>
</dbReference>
<feature type="transmembrane region" description="Helical" evidence="1">
    <location>
        <begin position="178"/>
        <end position="197"/>
    </location>
</feature>
<dbReference type="Pfam" id="PF13559">
    <property type="entry name" value="DUF4129"/>
    <property type="match status" value="1"/>
</dbReference>
<keyword evidence="4" id="KW-1185">Reference proteome</keyword>
<dbReference type="Gene3D" id="3.10.620.30">
    <property type="match status" value="1"/>
</dbReference>
<organism evidence="3 4">
    <name type="scientific">Undibacterium seohonense</name>
    <dbReference type="NCBI Taxonomy" id="1344950"/>
    <lineage>
        <taxon>Bacteria</taxon>
        <taxon>Pseudomonadati</taxon>
        <taxon>Pseudomonadota</taxon>
        <taxon>Betaproteobacteria</taxon>
        <taxon>Burkholderiales</taxon>
        <taxon>Oxalobacteraceae</taxon>
        <taxon>Undibacterium</taxon>
    </lineage>
</organism>
<name>A0ABR6X5D3_9BURK</name>
<protein>
    <submittedName>
        <fullName evidence="3">DUF3488 domain-containing transglutaminase family protein</fullName>
    </submittedName>
</protein>
<comment type="caution">
    <text evidence="3">The sequence shown here is derived from an EMBL/GenBank/DDBJ whole genome shotgun (WGS) entry which is preliminary data.</text>
</comment>
<evidence type="ECO:0000256" key="1">
    <source>
        <dbReference type="SAM" id="Phobius"/>
    </source>
</evidence>
<dbReference type="InterPro" id="IPR021878">
    <property type="entry name" value="TgpA_N"/>
</dbReference>
<gene>
    <name evidence="3" type="ORF">H8K52_09550</name>
</gene>
<dbReference type="InterPro" id="IPR025403">
    <property type="entry name" value="TgpA-like_C"/>
</dbReference>
<feature type="domain" description="Transglutaminase-like" evidence="2">
    <location>
        <begin position="420"/>
        <end position="491"/>
    </location>
</feature>
<sequence>MLNRLKTKLRDELGSRSQLAFANDKRNTLILVFACILVILNHINNLFAWISISTLSVMLWRVWLTVRGRQLPSRWVLLPIAVALMAGIFWQFRSFFGRETGVAMLVLLLSCKMLEMHAKRDLFVVLFLGFFLLLASFFESQSIATAMQVAVAAFALLLAQVSFQYHEKIPSLWQRAKLVIVMLAIATPITVLSFFLFPRIQGPLWGLPGDANTARSGLSTSMSPGNISKLAMSEELVFRVNFLNKVPEKSQLYWRAVVLSNFDGRQWRQGRDYSTKEGRDLEVSGDPISQEITLEPSGTHYLFGLDSVLKRPFLEGKLAGINSNGELFSDEGINNRVRYRVQSYLNYKLNSHADPQYLQTYLSLPYNFNPLTRNFAQDIRQRYSDQKSQIDAVLSFFRNEQFFYTLEPPLLGRNSVDDFLFNTRAGFCEHYSSAFVVVMRALGIPARVVTGYQGGTLNTQDQFYEVRQSDAHAWAEVWLAEKGWVRVDPTASVAPERISQNLKATQSNTGFASMVGDLINENAFSREMRMRWSAINNSWNQWILNYNQTRQSQLLDNLGFNGIDWEKTLLTIFAIGLITIASLALPLLRRSKKLPLYERLYVNLCDKLAKKGMPRAPHEGPSDYLQRLQSKIDAQEFTSLRDFFELYIAIKYGKLSQSHAAKPFAQTTDIQTLRSHLKNIQISRRLS</sequence>
<dbReference type="InterPro" id="IPR052901">
    <property type="entry name" value="Bact_TGase-like"/>
</dbReference>
<evidence type="ECO:0000259" key="2">
    <source>
        <dbReference type="SMART" id="SM00460"/>
    </source>
</evidence>
<feature type="transmembrane region" description="Helical" evidence="1">
    <location>
        <begin position="21"/>
        <end position="40"/>
    </location>
</feature>
<evidence type="ECO:0000313" key="3">
    <source>
        <dbReference type="EMBL" id="MBC3807586.1"/>
    </source>
</evidence>
<proteinExistence type="predicted"/>
<keyword evidence="1" id="KW-0812">Transmembrane</keyword>
<dbReference type="InterPro" id="IPR038765">
    <property type="entry name" value="Papain-like_cys_pep_sf"/>
</dbReference>
<dbReference type="EMBL" id="JACOFW010000008">
    <property type="protein sequence ID" value="MBC3807586.1"/>
    <property type="molecule type" value="Genomic_DNA"/>
</dbReference>
<dbReference type="PANTHER" id="PTHR42736:SF1">
    <property type="entry name" value="PROTEIN-GLUTAMINE GAMMA-GLUTAMYLTRANSFERASE"/>
    <property type="match status" value="1"/>
</dbReference>
<evidence type="ECO:0000313" key="4">
    <source>
        <dbReference type="Proteomes" id="UP000648257"/>
    </source>
</evidence>
<dbReference type="Pfam" id="PF11992">
    <property type="entry name" value="TgpA_N"/>
    <property type="match status" value="1"/>
</dbReference>
<dbReference type="SUPFAM" id="SSF54001">
    <property type="entry name" value="Cysteine proteinases"/>
    <property type="match status" value="1"/>
</dbReference>
<feature type="transmembrane region" description="Helical" evidence="1">
    <location>
        <begin position="144"/>
        <end position="166"/>
    </location>
</feature>
<accession>A0ABR6X5D3</accession>
<dbReference type="PANTHER" id="PTHR42736">
    <property type="entry name" value="PROTEIN-GLUTAMINE GAMMA-GLUTAMYLTRANSFERASE"/>
    <property type="match status" value="1"/>
</dbReference>
<keyword evidence="1" id="KW-1133">Transmembrane helix</keyword>
<feature type="transmembrane region" description="Helical" evidence="1">
    <location>
        <begin position="569"/>
        <end position="588"/>
    </location>
</feature>
<dbReference type="InterPro" id="IPR002931">
    <property type="entry name" value="Transglutaminase-like"/>
</dbReference>
<feature type="transmembrane region" description="Helical" evidence="1">
    <location>
        <begin position="75"/>
        <end position="92"/>
    </location>
</feature>
<keyword evidence="1" id="KW-0472">Membrane</keyword>
<dbReference type="RefSeq" id="WP_186922666.1">
    <property type="nucleotide sequence ID" value="NZ_JACOFW010000008.1"/>
</dbReference>